<reference evidence="1 2" key="1">
    <citation type="submission" date="2018-04" db="EMBL/GenBank/DDBJ databases">
        <title>Genomic Encyclopedia of Archaeal and Bacterial Type Strains, Phase II (KMG-II): from individual species to whole genera.</title>
        <authorList>
            <person name="Goeker M."/>
        </authorList>
    </citation>
    <scope>NUCLEOTIDE SEQUENCE [LARGE SCALE GENOMIC DNA]</scope>
    <source>
        <strain evidence="1 2">DSM 5822</strain>
    </source>
</reference>
<organism evidence="1 2">
    <name type="scientific">Agitococcus lubricus</name>
    <dbReference type="NCBI Taxonomy" id="1077255"/>
    <lineage>
        <taxon>Bacteria</taxon>
        <taxon>Pseudomonadati</taxon>
        <taxon>Pseudomonadota</taxon>
        <taxon>Gammaproteobacteria</taxon>
        <taxon>Moraxellales</taxon>
        <taxon>Moraxellaceae</taxon>
        <taxon>Agitococcus</taxon>
    </lineage>
</organism>
<dbReference type="Proteomes" id="UP000244223">
    <property type="component" value="Unassembled WGS sequence"/>
</dbReference>
<gene>
    <name evidence="1" type="ORF">C8N29_105114</name>
</gene>
<name>A0A2T5J0B8_9GAMM</name>
<comment type="caution">
    <text evidence="1">The sequence shown here is derived from an EMBL/GenBank/DDBJ whole genome shotgun (WGS) entry which is preliminary data.</text>
</comment>
<accession>A0A2T5J0B8</accession>
<dbReference type="OrthoDB" id="8913184at2"/>
<dbReference type="EMBL" id="QAON01000005">
    <property type="protein sequence ID" value="PTQ89789.1"/>
    <property type="molecule type" value="Genomic_DNA"/>
</dbReference>
<dbReference type="RefSeq" id="WP_107865304.1">
    <property type="nucleotide sequence ID" value="NZ_QAON01000005.1"/>
</dbReference>
<sequence length="136" mass="14705">MPARKRDFIIEKGADFQRQLFLKAGPDADIRDFTARMQVRSAVSSEVVVLDLTTENGGITCDYGVITINVTAAITTALDTSGLNSKGKVTEPGPIGELPYESEGKIALYDLELISPSGIVTRYLEGRVAIVDNVTR</sequence>
<protein>
    <submittedName>
        <fullName evidence="1">Uncharacterized protein</fullName>
    </submittedName>
</protein>
<dbReference type="AlphaFoldDB" id="A0A2T5J0B8"/>
<proteinExistence type="predicted"/>
<keyword evidence="2" id="KW-1185">Reference proteome</keyword>
<evidence type="ECO:0000313" key="1">
    <source>
        <dbReference type="EMBL" id="PTQ89789.1"/>
    </source>
</evidence>
<evidence type="ECO:0000313" key="2">
    <source>
        <dbReference type="Proteomes" id="UP000244223"/>
    </source>
</evidence>